<dbReference type="Proteomes" id="UP000777661">
    <property type="component" value="Unassembled WGS sequence"/>
</dbReference>
<keyword evidence="2" id="KW-1185">Reference proteome</keyword>
<protein>
    <submittedName>
        <fullName evidence="1">Uncharacterized protein</fullName>
    </submittedName>
</protein>
<evidence type="ECO:0000313" key="1">
    <source>
        <dbReference type="EMBL" id="MBY8918796.1"/>
    </source>
</evidence>
<gene>
    <name evidence="1" type="ORF">KVG22_19495</name>
</gene>
<organism evidence="1 2">
    <name type="scientific">Nitratireductor rhodophyticola</name>
    <dbReference type="NCBI Taxonomy" id="2854036"/>
    <lineage>
        <taxon>Bacteria</taxon>
        <taxon>Pseudomonadati</taxon>
        <taxon>Pseudomonadota</taxon>
        <taxon>Alphaproteobacteria</taxon>
        <taxon>Hyphomicrobiales</taxon>
        <taxon>Phyllobacteriaceae</taxon>
        <taxon>Nitratireductor</taxon>
    </lineage>
</organism>
<proteinExistence type="predicted"/>
<evidence type="ECO:0000313" key="2">
    <source>
        <dbReference type="Proteomes" id="UP000777661"/>
    </source>
</evidence>
<comment type="caution">
    <text evidence="1">The sequence shown here is derived from an EMBL/GenBank/DDBJ whole genome shotgun (WGS) entry which is preliminary data.</text>
</comment>
<reference evidence="1 2" key="1">
    <citation type="submission" date="2021-06" db="EMBL/GenBank/DDBJ databases">
        <title>Nitratireductor porphyridii sp. nov., isolated from a small marine red alga, Porphyridium purpureum in South Korea.</title>
        <authorList>
            <person name="Kim K.H."/>
            <person name="Kristyanto S."/>
            <person name="Jeon C.O."/>
        </authorList>
    </citation>
    <scope>NUCLEOTIDE SEQUENCE [LARGE SCALE GENOMIC DNA]</scope>
    <source>
        <strain evidence="1 2">R6</strain>
    </source>
</reference>
<accession>A0ABS7RCZ8</accession>
<name>A0ABS7RCZ8_9HYPH</name>
<sequence>MFARRPAHSSFLSFLFQLSPSALSPEFPAQSLCSTVTNIASENFQMTEKQRRDREISRREAEMFRVEAIQDEMASAVRLLGGEGSAKEQINKAARAARLPITVIERLRWKKIKRVPADLADAIREAVARHNEESLGRAKHELFIAQQKNALLAAQLREIDPDLYGPEIDRLGRSLPGVGRSPDLQGGV</sequence>
<dbReference type="RefSeq" id="WP_223004331.1">
    <property type="nucleotide sequence ID" value="NZ_JAHSQO010000007.1"/>
</dbReference>
<dbReference type="EMBL" id="JAHSQO010000007">
    <property type="protein sequence ID" value="MBY8918796.1"/>
    <property type="molecule type" value="Genomic_DNA"/>
</dbReference>